<dbReference type="InterPro" id="IPR050879">
    <property type="entry name" value="Acyltransferase_3"/>
</dbReference>
<keyword evidence="1" id="KW-1133">Transmembrane helix</keyword>
<feature type="transmembrane region" description="Helical" evidence="1">
    <location>
        <begin position="168"/>
        <end position="187"/>
    </location>
</feature>
<protein>
    <submittedName>
        <fullName evidence="3">Acyltransferase</fullName>
    </submittedName>
</protein>
<keyword evidence="3" id="KW-0808">Transferase</keyword>
<feature type="transmembrane region" description="Helical" evidence="1">
    <location>
        <begin position="194"/>
        <end position="210"/>
    </location>
</feature>
<dbReference type="EMBL" id="RSED01000009">
    <property type="protein sequence ID" value="RRS03941.1"/>
    <property type="molecule type" value="Genomic_DNA"/>
</dbReference>
<feature type="transmembrane region" description="Helical" evidence="1">
    <location>
        <begin position="216"/>
        <end position="234"/>
    </location>
</feature>
<dbReference type="Proteomes" id="UP000269265">
    <property type="component" value="Unassembled WGS sequence"/>
</dbReference>
<dbReference type="RefSeq" id="WP_125243781.1">
    <property type="nucleotide sequence ID" value="NZ_RSED01000009.1"/>
</dbReference>
<feature type="transmembrane region" description="Helical" evidence="1">
    <location>
        <begin position="29"/>
        <end position="47"/>
    </location>
</feature>
<evidence type="ECO:0000313" key="4">
    <source>
        <dbReference type="Proteomes" id="UP000269265"/>
    </source>
</evidence>
<feature type="transmembrane region" description="Helical" evidence="1">
    <location>
        <begin position="67"/>
        <end position="91"/>
    </location>
</feature>
<accession>A0A3R8S1I2</accession>
<dbReference type="AlphaFoldDB" id="A0A3R8S1I2"/>
<feature type="transmembrane region" description="Helical" evidence="1">
    <location>
        <begin position="271"/>
        <end position="289"/>
    </location>
</feature>
<proteinExistence type="predicted"/>
<feature type="transmembrane region" description="Helical" evidence="1">
    <location>
        <begin position="112"/>
        <end position="130"/>
    </location>
</feature>
<organism evidence="3 4">
    <name type="scientific">Aquabacterium soli</name>
    <dbReference type="NCBI Taxonomy" id="2493092"/>
    <lineage>
        <taxon>Bacteria</taxon>
        <taxon>Pseudomonadati</taxon>
        <taxon>Pseudomonadota</taxon>
        <taxon>Betaproteobacteria</taxon>
        <taxon>Burkholderiales</taxon>
        <taxon>Aquabacterium</taxon>
    </lineage>
</organism>
<name>A0A3R8S1I2_9BURK</name>
<sequence>MATMTSSPSQPGTAAAPTKTLLGLELMRFACALSVLVWHYQHFYYVAGVPVGFSREAQPWFEWLQPLYHHGFLGVQAFWCLSGFIFFWKYAAPISQARVGGWRFAVLRFSRLYPLHLLTLLAVAALLALYRQQAGADYVYGHNDAKHFVLQLFMVSDWGGQGDWSFNGPIWSISIEILAYALFFALSRLGLTRWWHAAAVIALTGGLYAFKLTTHPVVLCVFFFYLGGLTQRVHQALPSLAARWRGAALGAAALAALAGTALAALDALRPMIYVALLTPAAALLLLAWVHPRSARTARWISLLGNTTYASYLLHFPLQLALATAVGQPLAERLPLGSPWWLLGYVAVVFALAAIVYRAIEVPAQAWLRARLMPAKR</sequence>
<keyword evidence="4" id="KW-1185">Reference proteome</keyword>
<dbReference type="GO" id="GO:0016747">
    <property type="term" value="F:acyltransferase activity, transferring groups other than amino-acyl groups"/>
    <property type="evidence" value="ECO:0007669"/>
    <property type="project" value="InterPro"/>
</dbReference>
<reference evidence="3 4" key="1">
    <citation type="submission" date="2018-12" db="EMBL/GenBank/DDBJ databases">
        <title>The whole draft genome of Aquabacterium sp. SJQ9.</title>
        <authorList>
            <person name="Sun L."/>
            <person name="Gao X."/>
            <person name="Chen W."/>
            <person name="Huang K."/>
        </authorList>
    </citation>
    <scope>NUCLEOTIDE SEQUENCE [LARGE SCALE GENOMIC DNA]</scope>
    <source>
        <strain evidence="3 4">SJQ9</strain>
    </source>
</reference>
<keyword evidence="3" id="KW-0012">Acyltransferase</keyword>
<evidence type="ECO:0000256" key="1">
    <source>
        <dbReference type="SAM" id="Phobius"/>
    </source>
</evidence>
<dbReference type="PANTHER" id="PTHR23028">
    <property type="entry name" value="ACETYLTRANSFERASE"/>
    <property type="match status" value="1"/>
</dbReference>
<evidence type="ECO:0000259" key="2">
    <source>
        <dbReference type="Pfam" id="PF01757"/>
    </source>
</evidence>
<dbReference type="InterPro" id="IPR002656">
    <property type="entry name" value="Acyl_transf_3_dom"/>
</dbReference>
<dbReference type="Pfam" id="PF01757">
    <property type="entry name" value="Acyl_transf_3"/>
    <property type="match status" value="1"/>
</dbReference>
<feature type="transmembrane region" description="Helical" evidence="1">
    <location>
        <begin position="246"/>
        <end position="265"/>
    </location>
</feature>
<gene>
    <name evidence="3" type="ORF">EIP75_13400</name>
</gene>
<feature type="transmembrane region" description="Helical" evidence="1">
    <location>
        <begin position="309"/>
        <end position="327"/>
    </location>
</feature>
<evidence type="ECO:0000313" key="3">
    <source>
        <dbReference type="EMBL" id="RRS03941.1"/>
    </source>
</evidence>
<feature type="domain" description="Acyltransferase 3" evidence="2">
    <location>
        <begin position="23"/>
        <end position="357"/>
    </location>
</feature>
<feature type="transmembrane region" description="Helical" evidence="1">
    <location>
        <begin position="339"/>
        <end position="359"/>
    </location>
</feature>
<keyword evidence="1" id="KW-0812">Transmembrane</keyword>
<comment type="caution">
    <text evidence="3">The sequence shown here is derived from an EMBL/GenBank/DDBJ whole genome shotgun (WGS) entry which is preliminary data.</text>
</comment>
<keyword evidence="1" id="KW-0472">Membrane</keyword>
<dbReference type="OrthoDB" id="9814807at2"/>